<accession>A0A2P2MCK3</accession>
<feature type="domain" description="Thiolase N-terminal" evidence="4">
    <location>
        <begin position="16"/>
        <end position="187"/>
    </location>
</feature>
<comment type="similarity">
    <text evidence="1">Belongs to the thiolase-like superfamily. Thiolase family.</text>
</comment>
<reference evidence="5" key="1">
    <citation type="submission" date="2018-02" db="EMBL/GenBank/DDBJ databases">
        <title>Rhizophora mucronata_Transcriptome.</title>
        <authorList>
            <person name="Meera S.P."/>
            <person name="Sreeshan A."/>
            <person name="Augustine A."/>
        </authorList>
    </citation>
    <scope>NUCLEOTIDE SEQUENCE</scope>
    <source>
        <tissue evidence="5">Leaf</tissue>
    </source>
</reference>
<keyword evidence="2 5" id="KW-0808">Transferase</keyword>
<dbReference type="PANTHER" id="PTHR18919">
    <property type="entry name" value="ACETYL-COA C-ACYLTRANSFERASE"/>
    <property type="match status" value="1"/>
</dbReference>
<evidence type="ECO:0000313" key="5">
    <source>
        <dbReference type="EMBL" id="MBX27942.1"/>
    </source>
</evidence>
<organism evidence="5">
    <name type="scientific">Rhizophora mucronata</name>
    <name type="common">Asiatic mangrove</name>
    <dbReference type="NCBI Taxonomy" id="61149"/>
    <lineage>
        <taxon>Eukaryota</taxon>
        <taxon>Viridiplantae</taxon>
        <taxon>Streptophyta</taxon>
        <taxon>Embryophyta</taxon>
        <taxon>Tracheophyta</taxon>
        <taxon>Spermatophyta</taxon>
        <taxon>Magnoliopsida</taxon>
        <taxon>eudicotyledons</taxon>
        <taxon>Gunneridae</taxon>
        <taxon>Pentapetalae</taxon>
        <taxon>rosids</taxon>
        <taxon>fabids</taxon>
        <taxon>Malpighiales</taxon>
        <taxon>Rhizophoraceae</taxon>
        <taxon>Rhizophora</taxon>
    </lineage>
</organism>
<protein>
    <submittedName>
        <fullName evidence="5">Acetyl-CoA acetyltransferase</fullName>
    </submittedName>
</protein>
<dbReference type="Gene3D" id="3.40.47.10">
    <property type="match status" value="1"/>
</dbReference>
<dbReference type="EMBL" id="GGEC01047447">
    <property type="protein sequence ID" value="MBX27931.1"/>
    <property type="molecule type" value="Transcribed_RNA"/>
</dbReference>
<sequence length="189" mass="19598">MAPAAATSSELKPRDVCIVGVARTPMGGFLGTLSSLSAIKLGSIAIEAALKRANVDPSLVQEVYFGNVLSANLGQAPARQAALAAGIPNSVISTTVNKVCASGMKATMIAAQSIQLGINDVVVAGGMESMSNVPKYLAEARKGSRLGHDTLVDGMMKDGLWDVYNDFGMGNCAEICADNHSITREEQVL</sequence>
<dbReference type="InterPro" id="IPR020616">
    <property type="entry name" value="Thiolase_N"/>
</dbReference>
<dbReference type="GO" id="GO:0006635">
    <property type="term" value="P:fatty acid beta-oxidation"/>
    <property type="evidence" value="ECO:0007669"/>
    <property type="project" value="TreeGrafter"/>
</dbReference>
<dbReference type="Pfam" id="PF00108">
    <property type="entry name" value="Thiolase_N"/>
    <property type="match status" value="1"/>
</dbReference>
<proteinExistence type="inferred from homology"/>
<dbReference type="GO" id="GO:0003985">
    <property type="term" value="F:acetyl-CoA C-acetyltransferase activity"/>
    <property type="evidence" value="ECO:0007669"/>
    <property type="project" value="TreeGrafter"/>
</dbReference>
<evidence type="ECO:0000259" key="4">
    <source>
        <dbReference type="Pfam" id="PF00108"/>
    </source>
</evidence>
<evidence type="ECO:0000256" key="2">
    <source>
        <dbReference type="ARBA" id="ARBA00022679"/>
    </source>
</evidence>
<name>A0A2P2MCK3_RHIMU</name>
<keyword evidence="3" id="KW-0012">Acyltransferase</keyword>
<dbReference type="AlphaFoldDB" id="A0A2P2MCK3"/>
<dbReference type="GO" id="GO:0005739">
    <property type="term" value="C:mitochondrion"/>
    <property type="evidence" value="ECO:0007669"/>
    <property type="project" value="TreeGrafter"/>
</dbReference>
<dbReference type="SUPFAM" id="SSF53901">
    <property type="entry name" value="Thiolase-like"/>
    <property type="match status" value="1"/>
</dbReference>
<evidence type="ECO:0000256" key="1">
    <source>
        <dbReference type="ARBA" id="ARBA00010982"/>
    </source>
</evidence>
<dbReference type="InterPro" id="IPR016039">
    <property type="entry name" value="Thiolase-like"/>
</dbReference>
<evidence type="ECO:0000256" key="3">
    <source>
        <dbReference type="ARBA" id="ARBA00023315"/>
    </source>
</evidence>
<dbReference type="PANTHER" id="PTHR18919:SF161">
    <property type="entry name" value="ACETYL-COA ACETYLTRANSFERASE 2"/>
    <property type="match status" value="1"/>
</dbReference>
<dbReference type="EMBL" id="GGEC01047458">
    <property type="protein sequence ID" value="MBX27942.1"/>
    <property type="molecule type" value="Transcribed_RNA"/>
</dbReference>